<sequence>TFAYDPPKRIASNEHRETEEKRQKWRKLTRIKSENGSIVVSRGRAGRKAEEQQCCAIFGLLHSEVGLIVRKGVKIAAKSKESLQCGLRMAQSSVSALNFVAELSSGGKGEFTIPN</sequence>
<proteinExistence type="predicted"/>
<name>A0A0M3KAQ3_ANISI</name>
<evidence type="ECO:0000313" key="3">
    <source>
        <dbReference type="Proteomes" id="UP000267096"/>
    </source>
</evidence>
<protein>
    <submittedName>
        <fullName evidence="4">RNase H domain-containing protein</fullName>
    </submittedName>
</protein>
<evidence type="ECO:0000256" key="1">
    <source>
        <dbReference type="SAM" id="MobiDB-lite"/>
    </source>
</evidence>
<reference evidence="2 3" key="2">
    <citation type="submission" date="2018-11" db="EMBL/GenBank/DDBJ databases">
        <authorList>
            <consortium name="Pathogen Informatics"/>
        </authorList>
    </citation>
    <scope>NUCLEOTIDE SEQUENCE [LARGE SCALE GENOMIC DNA]</scope>
</reference>
<accession>A0A0M3KAQ3</accession>
<keyword evidence="3" id="KW-1185">Reference proteome</keyword>
<evidence type="ECO:0000313" key="2">
    <source>
        <dbReference type="EMBL" id="VDK60442.1"/>
    </source>
</evidence>
<evidence type="ECO:0000313" key="4">
    <source>
        <dbReference type="WBParaSite" id="ASIM_0001804901-mRNA-1"/>
    </source>
</evidence>
<dbReference type="EMBL" id="UYRR01034142">
    <property type="protein sequence ID" value="VDK60442.1"/>
    <property type="molecule type" value="Genomic_DNA"/>
</dbReference>
<gene>
    <name evidence="2" type="ORF">ASIM_LOCUS17451</name>
</gene>
<dbReference type="AlphaFoldDB" id="A0A0M3KAQ3"/>
<dbReference type="Proteomes" id="UP000267096">
    <property type="component" value="Unassembled WGS sequence"/>
</dbReference>
<dbReference type="WBParaSite" id="ASIM_0001804901-mRNA-1">
    <property type="protein sequence ID" value="ASIM_0001804901-mRNA-1"/>
    <property type="gene ID" value="ASIM_0001804901"/>
</dbReference>
<reference evidence="4" key="1">
    <citation type="submission" date="2017-02" db="UniProtKB">
        <authorList>
            <consortium name="WormBaseParasite"/>
        </authorList>
    </citation>
    <scope>IDENTIFICATION</scope>
</reference>
<feature type="region of interest" description="Disordered" evidence="1">
    <location>
        <begin position="1"/>
        <end position="26"/>
    </location>
</feature>
<organism evidence="4">
    <name type="scientific">Anisakis simplex</name>
    <name type="common">Herring worm</name>
    <dbReference type="NCBI Taxonomy" id="6269"/>
    <lineage>
        <taxon>Eukaryota</taxon>
        <taxon>Metazoa</taxon>
        <taxon>Ecdysozoa</taxon>
        <taxon>Nematoda</taxon>
        <taxon>Chromadorea</taxon>
        <taxon>Rhabditida</taxon>
        <taxon>Spirurina</taxon>
        <taxon>Ascaridomorpha</taxon>
        <taxon>Ascaridoidea</taxon>
        <taxon>Anisakidae</taxon>
        <taxon>Anisakis</taxon>
        <taxon>Anisakis simplex complex</taxon>
    </lineage>
</organism>
<feature type="compositionally biased region" description="Basic and acidic residues" evidence="1">
    <location>
        <begin position="1"/>
        <end position="22"/>
    </location>
</feature>